<dbReference type="Proteomes" id="UP000054565">
    <property type="component" value="Unassembled WGS sequence"/>
</dbReference>
<protein>
    <submittedName>
        <fullName evidence="1">Uncharacterized protein</fullName>
    </submittedName>
</protein>
<sequence>MRQLFELHCMHARWPRAVPNYLMPSATFSNNRRLEPNRRADALPFHLDPGTMMTPLDQCLLSRRYQGCRIKLTEISTPSSERELNVRSTTTLEIKPFLQVQRLFDCWDSKFRRTFSMSSNTLLASLV</sequence>
<gene>
    <name evidence="1" type="ORF">CIRG_08078</name>
</gene>
<dbReference type="EMBL" id="DS028097">
    <property type="protein sequence ID" value="KMP08397.1"/>
    <property type="molecule type" value="Genomic_DNA"/>
</dbReference>
<organism evidence="1 2">
    <name type="scientific">Coccidioides immitis RMSCC 2394</name>
    <dbReference type="NCBI Taxonomy" id="404692"/>
    <lineage>
        <taxon>Eukaryota</taxon>
        <taxon>Fungi</taxon>
        <taxon>Dikarya</taxon>
        <taxon>Ascomycota</taxon>
        <taxon>Pezizomycotina</taxon>
        <taxon>Eurotiomycetes</taxon>
        <taxon>Eurotiomycetidae</taxon>
        <taxon>Onygenales</taxon>
        <taxon>Onygenaceae</taxon>
        <taxon>Coccidioides</taxon>
    </lineage>
</organism>
<evidence type="ECO:0000313" key="1">
    <source>
        <dbReference type="EMBL" id="KMP08397.1"/>
    </source>
</evidence>
<name>A0A0J7BE22_COCIT</name>
<reference evidence="2" key="1">
    <citation type="journal article" date="2010" name="Genome Res.">
        <title>Population genomic sequencing of Coccidioides fungi reveals recent hybridization and transposon control.</title>
        <authorList>
            <person name="Neafsey D.E."/>
            <person name="Barker B.M."/>
            <person name="Sharpton T.J."/>
            <person name="Stajich J.E."/>
            <person name="Park D.J."/>
            <person name="Whiston E."/>
            <person name="Hung C.-Y."/>
            <person name="McMahan C."/>
            <person name="White J."/>
            <person name="Sykes S."/>
            <person name="Heiman D."/>
            <person name="Young S."/>
            <person name="Zeng Q."/>
            <person name="Abouelleil A."/>
            <person name="Aftuck L."/>
            <person name="Bessette D."/>
            <person name="Brown A."/>
            <person name="FitzGerald M."/>
            <person name="Lui A."/>
            <person name="Macdonald J.P."/>
            <person name="Priest M."/>
            <person name="Orbach M.J."/>
            <person name="Galgiani J.N."/>
            <person name="Kirkland T.N."/>
            <person name="Cole G.T."/>
            <person name="Birren B.W."/>
            <person name="Henn M.R."/>
            <person name="Taylor J.W."/>
            <person name="Rounsley S.D."/>
        </authorList>
    </citation>
    <scope>NUCLEOTIDE SEQUENCE [LARGE SCALE GENOMIC DNA]</scope>
    <source>
        <strain evidence="2">RMSCC 2394</strain>
    </source>
</reference>
<proteinExistence type="predicted"/>
<accession>A0A0J7BE22</accession>
<evidence type="ECO:0000313" key="2">
    <source>
        <dbReference type="Proteomes" id="UP000054565"/>
    </source>
</evidence>
<dbReference type="AlphaFoldDB" id="A0A0J7BE22"/>